<protein>
    <submittedName>
        <fullName evidence="6">Transcriptional regulator</fullName>
    </submittedName>
</protein>
<evidence type="ECO:0000256" key="1">
    <source>
        <dbReference type="ARBA" id="ARBA00023015"/>
    </source>
</evidence>
<feature type="domain" description="HTH araC/xylS-type" evidence="5">
    <location>
        <begin position="15"/>
        <end position="114"/>
    </location>
</feature>
<evidence type="ECO:0000256" key="3">
    <source>
        <dbReference type="ARBA" id="ARBA00023163"/>
    </source>
</evidence>
<dbReference type="KEGG" id="care:LT85_1309"/>
<dbReference type="InterPro" id="IPR009057">
    <property type="entry name" value="Homeodomain-like_sf"/>
</dbReference>
<dbReference type="SUPFAM" id="SSF55136">
    <property type="entry name" value="Probable bacterial effector-binding domain"/>
    <property type="match status" value="1"/>
</dbReference>
<dbReference type="InterPro" id="IPR018060">
    <property type="entry name" value="HTH_AraC"/>
</dbReference>
<keyword evidence="1" id="KW-0805">Transcription regulation</keyword>
<dbReference type="Gene3D" id="3.20.80.10">
    <property type="entry name" value="Regulatory factor, effector binding domain"/>
    <property type="match status" value="1"/>
</dbReference>
<dbReference type="OrthoDB" id="282744at2"/>
<evidence type="ECO:0000256" key="4">
    <source>
        <dbReference type="SAM" id="MobiDB-lite"/>
    </source>
</evidence>
<dbReference type="HOGENOM" id="CLU_000445_81_1_4"/>
<dbReference type="RefSeq" id="WP_052134775.1">
    <property type="nucleotide sequence ID" value="NZ_CP009962.1"/>
</dbReference>
<dbReference type="Pfam" id="PF06445">
    <property type="entry name" value="GyrI-like"/>
    <property type="match status" value="1"/>
</dbReference>
<gene>
    <name evidence="6" type="ORF">LT85_1309</name>
</gene>
<dbReference type="PRINTS" id="PR00032">
    <property type="entry name" value="HTHARAC"/>
</dbReference>
<evidence type="ECO:0000313" key="6">
    <source>
        <dbReference type="EMBL" id="AIY40467.1"/>
    </source>
</evidence>
<dbReference type="PANTHER" id="PTHR40055">
    <property type="entry name" value="TRANSCRIPTIONAL REGULATOR YGIV-RELATED"/>
    <property type="match status" value="1"/>
</dbReference>
<accession>A0A0A1FC81</accession>
<dbReference type="InterPro" id="IPR011256">
    <property type="entry name" value="Reg_factor_effector_dom_sf"/>
</dbReference>
<evidence type="ECO:0000313" key="7">
    <source>
        <dbReference type="Proteomes" id="UP000030302"/>
    </source>
</evidence>
<dbReference type="GO" id="GO:0043565">
    <property type="term" value="F:sequence-specific DNA binding"/>
    <property type="evidence" value="ECO:0007669"/>
    <property type="project" value="InterPro"/>
</dbReference>
<dbReference type="PROSITE" id="PS00041">
    <property type="entry name" value="HTH_ARAC_FAMILY_1"/>
    <property type="match status" value="1"/>
</dbReference>
<keyword evidence="7" id="KW-1185">Reference proteome</keyword>
<dbReference type="PROSITE" id="PS01124">
    <property type="entry name" value="HTH_ARAC_FAMILY_2"/>
    <property type="match status" value="1"/>
</dbReference>
<dbReference type="Gene3D" id="1.10.10.60">
    <property type="entry name" value="Homeodomain-like"/>
    <property type="match status" value="2"/>
</dbReference>
<dbReference type="GO" id="GO:0003700">
    <property type="term" value="F:DNA-binding transcription factor activity"/>
    <property type="evidence" value="ECO:0007669"/>
    <property type="project" value="InterPro"/>
</dbReference>
<dbReference type="SMART" id="SM00871">
    <property type="entry name" value="AraC_E_bind"/>
    <property type="match status" value="1"/>
</dbReference>
<dbReference type="Proteomes" id="UP000030302">
    <property type="component" value="Chromosome"/>
</dbReference>
<dbReference type="InterPro" id="IPR050908">
    <property type="entry name" value="SmbC-like"/>
</dbReference>
<keyword evidence="3" id="KW-0804">Transcription</keyword>
<reference evidence="7" key="1">
    <citation type="journal article" date="2014" name="Soil Biol. Biochem.">
        <title>Structure and function of bacterial communities in ageing soils: Insights from the Mendocino ecological staircase.</title>
        <authorList>
            <person name="Uroz S."/>
            <person name="Tech J.J."/>
            <person name="Sawaya N.A."/>
            <person name="Frey-Klett P."/>
            <person name="Leveau J.H.J."/>
        </authorList>
    </citation>
    <scope>NUCLEOTIDE SEQUENCE [LARGE SCALE GENOMIC DNA]</scope>
    <source>
        <strain evidence="7">Cal35</strain>
    </source>
</reference>
<name>A0A0A1FC81_9BURK</name>
<dbReference type="InterPro" id="IPR010499">
    <property type="entry name" value="AraC_E-bd"/>
</dbReference>
<dbReference type="SUPFAM" id="SSF46689">
    <property type="entry name" value="Homeodomain-like"/>
    <property type="match status" value="2"/>
</dbReference>
<proteinExistence type="predicted"/>
<dbReference type="STRING" id="279058.LT85_1309"/>
<dbReference type="PANTHER" id="PTHR40055:SF1">
    <property type="entry name" value="TRANSCRIPTIONAL REGULATOR YGIV-RELATED"/>
    <property type="match status" value="1"/>
</dbReference>
<sequence>MGSQENQAIYARRMHKVQEHIDQHLDQVLELSTLAEVAHFSSFHFHRLFAAWMGETFGDYLRRRRLEMAAMRLIAQPGAPVLEIALSVGFGSAEAFARAFKSRFGCTATEWRQGQADRWASRLEEISKKEIAQKSNPGQSFSKQDQEADAGLADHENSPSSFMEIPMKVKVIQRPPVKIAYMRYTGPYGQPISEFWHKVVSPWMETNDLFGKPRYGISHDDPGITSADKCRYDACIEVPADFTATGPCFTTVIPGGSYAATRYCGTGGDIGDSWTYLLRDWLPASGMQLDARPCFEYYPIDGSYDAKTGAFECDLCIPVVPL</sequence>
<evidence type="ECO:0000259" key="5">
    <source>
        <dbReference type="PROSITE" id="PS01124"/>
    </source>
</evidence>
<dbReference type="EMBL" id="CP009962">
    <property type="protein sequence ID" value="AIY40467.1"/>
    <property type="molecule type" value="Genomic_DNA"/>
</dbReference>
<keyword evidence="2" id="KW-0238">DNA-binding</keyword>
<dbReference type="Pfam" id="PF12833">
    <property type="entry name" value="HTH_18"/>
    <property type="match status" value="1"/>
</dbReference>
<feature type="compositionally biased region" description="Polar residues" evidence="4">
    <location>
        <begin position="133"/>
        <end position="143"/>
    </location>
</feature>
<dbReference type="InterPro" id="IPR029442">
    <property type="entry name" value="GyrI-like"/>
</dbReference>
<evidence type="ECO:0000256" key="2">
    <source>
        <dbReference type="ARBA" id="ARBA00023125"/>
    </source>
</evidence>
<dbReference type="AlphaFoldDB" id="A0A0A1FC81"/>
<dbReference type="SMART" id="SM00342">
    <property type="entry name" value="HTH_ARAC"/>
    <property type="match status" value="1"/>
</dbReference>
<dbReference type="InterPro" id="IPR020449">
    <property type="entry name" value="Tscrpt_reg_AraC-type_HTH"/>
</dbReference>
<organism evidence="6 7">
    <name type="scientific">Collimonas arenae</name>
    <dbReference type="NCBI Taxonomy" id="279058"/>
    <lineage>
        <taxon>Bacteria</taxon>
        <taxon>Pseudomonadati</taxon>
        <taxon>Pseudomonadota</taxon>
        <taxon>Betaproteobacteria</taxon>
        <taxon>Burkholderiales</taxon>
        <taxon>Oxalobacteraceae</taxon>
        <taxon>Collimonas</taxon>
    </lineage>
</organism>
<dbReference type="InterPro" id="IPR018062">
    <property type="entry name" value="HTH_AraC-typ_CS"/>
</dbReference>
<feature type="region of interest" description="Disordered" evidence="4">
    <location>
        <begin position="131"/>
        <end position="160"/>
    </location>
</feature>